<feature type="domain" description="DUF6590" evidence="1">
    <location>
        <begin position="92"/>
        <end position="240"/>
    </location>
</feature>
<name>A0A6S6W1D9_9PLEO</name>
<dbReference type="InterPro" id="IPR046497">
    <property type="entry name" value="DUF6590"/>
</dbReference>
<dbReference type="Pfam" id="PF20233">
    <property type="entry name" value="DUF6590"/>
    <property type="match status" value="2"/>
</dbReference>
<sequence length="423" mass="48687">MASQQQPFWSESDQRWLSVTFDTKYQRSYSKYWDVTSNQWAFFRWVGPESTSGPTEYHREEGPRVHGTCNPSNPIHGTHYERLDPSYYVRHKDFFQAGKVFSVLFAQSAGDTAMTNYNHDAITTGRYGETVHAQIRRFIVVQQKREFCFAVPIFTYGNRGTTKSGVVPSEHAIAYSYGHQPTLLPGEEELQKDPICIVSTDSVPLSISSRIYFGIHHPIQYNVKVKELGYVLPDDLIKLTSYWAMEHMKLEDEENDVYKERDTGVFTQTQNSALTYYQHEDTKSNNHFEPVKNPRAFFKKGRVFESSQWGSQFSAVVKPMPTHAVCLPIAQRGYTYSSREHADIVFTTEAYTQQEVDDHSPNRAIYVKKENDNVTIQSEMCMEFAKPHTIEYGTQVRNVGRVFGNSIGYMEKRFAESLGLGRP</sequence>
<evidence type="ECO:0000259" key="1">
    <source>
        <dbReference type="Pfam" id="PF20233"/>
    </source>
</evidence>
<feature type="domain" description="DUF6590" evidence="1">
    <location>
        <begin position="315"/>
        <end position="410"/>
    </location>
</feature>
<dbReference type="PANTHER" id="PTHR35391">
    <property type="entry name" value="C2H2-TYPE DOMAIN-CONTAINING PROTEIN-RELATED"/>
    <property type="match status" value="1"/>
</dbReference>
<gene>
    <name evidence="2" type="ORF">PTTW11_05224</name>
</gene>
<evidence type="ECO:0000313" key="3">
    <source>
        <dbReference type="Proteomes" id="UP000472372"/>
    </source>
</evidence>
<dbReference type="Proteomes" id="UP000472372">
    <property type="component" value="Chromosome 4"/>
</dbReference>
<dbReference type="EMBL" id="HG992980">
    <property type="protein sequence ID" value="CAE7033526.1"/>
    <property type="molecule type" value="Genomic_DNA"/>
</dbReference>
<evidence type="ECO:0000313" key="2">
    <source>
        <dbReference type="EMBL" id="CAE7033526.1"/>
    </source>
</evidence>
<dbReference type="AlphaFoldDB" id="A0A6S6W1D9"/>
<reference evidence="2" key="1">
    <citation type="submission" date="2021-02" db="EMBL/GenBank/DDBJ databases">
        <authorList>
            <person name="Syme A R."/>
            <person name="Syme A R."/>
            <person name="Moolhuijzen P."/>
        </authorList>
    </citation>
    <scope>NUCLEOTIDE SEQUENCE</scope>
    <source>
        <strain evidence="2">W1-1</strain>
    </source>
</reference>
<protein>
    <recommendedName>
        <fullName evidence="1">DUF6590 domain-containing protein</fullName>
    </recommendedName>
</protein>
<organism evidence="2 3">
    <name type="scientific">Pyrenophora teres f. teres</name>
    <dbReference type="NCBI Taxonomy" id="97479"/>
    <lineage>
        <taxon>Eukaryota</taxon>
        <taxon>Fungi</taxon>
        <taxon>Dikarya</taxon>
        <taxon>Ascomycota</taxon>
        <taxon>Pezizomycotina</taxon>
        <taxon>Dothideomycetes</taxon>
        <taxon>Pleosporomycetidae</taxon>
        <taxon>Pleosporales</taxon>
        <taxon>Pleosporineae</taxon>
        <taxon>Pleosporaceae</taxon>
        <taxon>Pyrenophora</taxon>
    </lineage>
</organism>
<dbReference type="PANTHER" id="PTHR35391:SF5">
    <property type="entry name" value="DUF6590 DOMAIN-CONTAINING PROTEIN"/>
    <property type="match status" value="1"/>
</dbReference>
<proteinExistence type="predicted"/>
<accession>A0A6S6W1D9</accession>